<dbReference type="SMART" id="SM00028">
    <property type="entry name" value="TPR"/>
    <property type="match status" value="4"/>
</dbReference>
<sequence length="349" mass="37160">MTPKERIAELKQELASNPGSRQFYQLGELLRREGQLAEAVTVLRQGLTHHPRYVAAWVSLGRALLDLQQLPEAQTAFREALALDPQNPVAWRLLGEALLGLGERGDALRAFEQALTLVPGDEVLEEAVASLKAELSTPAPPVRAEPPLAAPFAEPFAESLAPPPPSGGDLFPLEELPLAAGEPDAVFSLPLEPPPPPAADFLWEPPLSLEETATQAEAPPQGPEAATLEPFGEAAAREEPVPELPPLPEKSAGAVAPPPAPGPQPVLPTLADARAAVHRGDLTAAAEMLRQLLAANPEHQEAADLLALVEDMMAPLPPEEPKLSPREKKIAALQRFLASVTLARERLSL</sequence>
<keyword evidence="1" id="KW-0677">Repeat</keyword>
<accession>H5SKW0</accession>
<dbReference type="InterPro" id="IPR051012">
    <property type="entry name" value="CellSynth/LPSAsmb/PSIAsmb"/>
</dbReference>
<dbReference type="InterPro" id="IPR013105">
    <property type="entry name" value="TPR_2"/>
</dbReference>
<dbReference type="Pfam" id="PF07719">
    <property type="entry name" value="TPR_2"/>
    <property type="match status" value="1"/>
</dbReference>
<dbReference type="PANTHER" id="PTHR45586">
    <property type="entry name" value="TPR REPEAT-CONTAINING PROTEIN PA4667"/>
    <property type="match status" value="1"/>
</dbReference>
<protein>
    <submittedName>
        <fullName evidence="4">Tetratricopeptide repeat domain protein</fullName>
    </submittedName>
</protein>
<dbReference type="AlphaFoldDB" id="H5SKW0"/>
<organism evidence="4">
    <name type="scientific">uncultured prokaryote</name>
    <dbReference type="NCBI Taxonomy" id="198431"/>
    <lineage>
        <taxon>unclassified sequences</taxon>
        <taxon>environmental samples</taxon>
    </lineage>
</organism>
<dbReference type="SUPFAM" id="SSF48452">
    <property type="entry name" value="TPR-like"/>
    <property type="match status" value="1"/>
</dbReference>
<dbReference type="InterPro" id="IPR011990">
    <property type="entry name" value="TPR-like_helical_dom_sf"/>
</dbReference>
<evidence type="ECO:0000256" key="3">
    <source>
        <dbReference type="SAM" id="MobiDB-lite"/>
    </source>
</evidence>
<evidence type="ECO:0000256" key="1">
    <source>
        <dbReference type="ARBA" id="ARBA00022737"/>
    </source>
</evidence>
<keyword evidence="2" id="KW-0802">TPR repeat</keyword>
<evidence type="ECO:0000313" key="4">
    <source>
        <dbReference type="EMBL" id="BAL56796.1"/>
    </source>
</evidence>
<dbReference type="Gene3D" id="1.25.40.10">
    <property type="entry name" value="Tetratricopeptide repeat domain"/>
    <property type="match status" value="1"/>
</dbReference>
<gene>
    <name evidence="4" type="ORF">HGMM_F42G09C22</name>
</gene>
<dbReference type="Pfam" id="PF13432">
    <property type="entry name" value="TPR_16"/>
    <property type="match status" value="1"/>
</dbReference>
<reference evidence="4" key="2">
    <citation type="journal article" date="2012" name="PLoS ONE">
        <title>A Deeply Branching Thermophilic Bacterium with an Ancient Acetyl-CoA Pathway Dominates a Subsurface Ecosystem.</title>
        <authorList>
            <person name="Takami H."/>
            <person name="Noguchi H."/>
            <person name="Takaki Y."/>
            <person name="Uchiyama I."/>
            <person name="Toyoda A."/>
            <person name="Nishi S."/>
            <person name="Chee G.-J."/>
            <person name="Arai W."/>
            <person name="Nunoura T."/>
            <person name="Itoh T."/>
            <person name="Hattori M."/>
            <person name="Takai K."/>
        </authorList>
    </citation>
    <scope>NUCLEOTIDE SEQUENCE</scope>
</reference>
<name>H5SKW0_9ZZZZ</name>
<proteinExistence type="predicted"/>
<evidence type="ECO:0000256" key="2">
    <source>
        <dbReference type="ARBA" id="ARBA00022803"/>
    </source>
</evidence>
<reference evidence="4" key="1">
    <citation type="journal article" date="2005" name="Environ. Microbiol.">
        <title>Genetic and functional properties of uncultivated thermophilic crenarchaeotes from a subsurface gold mine as revealed by analysis of genome fragments.</title>
        <authorList>
            <person name="Nunoura T."/>
            <person name="Hirayama H."/>
            <person name="Takami H."/>
            <person name="Oida H."/>
            <person name="Nishi S."/>
            <person name="Shimamura S."/>
            <person name="Suzuki Y."/>
            <person name="Inagaki F."/>
            <person name="Takai K."/>
            <person name="Nealson K.H."/>
            <person name="Horikoshi K."/>
        </authorList>
    </citation>
    <scope>NUCLEOTIDE SEQUENCE</scope>
</reference>
<dbReference type="PROSITE" id="PS50005">
    <property type="entry name" value="TPR"/>
    <property type="match status" value="3"/>
</dbReference>
<dbReference type="PROSITE" id="PS50293">
    <property type="entry name" value="TPR_REGION"/>
    <property type="match status" value="1"/>
</dbReference>
<dbReference type="InterPro" id="IPR019734">
    <property type="entry name" value="TPR_rpt"/>
</dbReference>
<dbReference type="EMBL" id="AP011758">
    <property type="protein sequence ID" value="BAL56796.1"/>
    <property type="molecule type" value="Genomic_DNA"/>
</dbReference>
<feature type="region of interest" description="Disordered" evidence="3">
    <location>
        <begin position="235"/>
        <end position="261"/>
    </location>
</feature>
<dbReference type="PANTHER" id="PTHR45586:SF1">
    <property type="entry name" value="LIPOPOLYSACCHARIDE ASSEMBLY PROTEIN B"/>
    <property type="match status" value="1"/>
</dbReference>